<reference evidence="10 11" key="1">
    <citation type="journal article" date="2018" name="Elife">
        <title>Firefly genomes illuminate parallel origins of bioluminescence in beetles.</title>
        <authorList>
            <person name="Fallon T.R."/>
            <person name="Lower S.E."/>
            <person name="Chang C.H."/>
            <person name="Bessho-Uehara M."/>
            <person name="Martin G.J."/>
            <person name="Bewick A.J."/>
            <person name="Behringer M."/>
            <person name="Debat H.J."/>
            <person name="Wong I."/>
            <person name="Day J.C."/>
            <person name="Suvorov A."/>
            <person name="Silva C.J."/>
            <person name="Stanger-Hall K.F."/>
            <person name="Hall D.W."/>
            <person name="Schmitz R.J."/>
            <person name="Nelson D.R."/>
            <person name="Lewis S.M."/>
            <person name="Shigenobu S."/>
            <person name="Bybee S.M."/>
            <person name="Larracuente A.M."/>
            <person name="Oba Y."/>
            <person name="Weng J.K."/>
        </authorList>
    </citation>
    <scope>NUCLEOTIDE SEQUENCE [LARGE SCALE GENOMIC DNA]</scope>
    <source>
        <strain evidence="10">1611_PpyrPB1</strain>
        <tissue evidence="10">Whole body</tissue>
    </source>
</reference>
<dbReference type="GO" id="GO:0005789">
    <property type="term" value="C:endoplasmic reticulum membrane"/>
    <property type="evidence" value="ECO:0007669"/>
    <property type="project" value="UniProtKB-SubCell"/>
</dbReference>
<evidence type="ECO:0000256" key="3">
    <source>
        <dbReference type="ARBA" id="ARBA00022824"/>
    </source>
</evidence>
<gene>
    <name evidence="10" type="ORF">PPYR_13412</name>
</gene>
<dbReference type="InterPro" id="IPR002110">
    <property type="entry name" value="Ankyrin_rpt"/>
</dbReference>
<dbReference type="SMART" id="SM00248">
    <property type="entry name" value="ANK"/>
    <property type="match status" value="2"/>
</dbReference>
<dbReference type="Proteomes" id="UP000327044">
    <property type="component" value="Unassembled WGS sequence"/>
</dbReference>
<dbReference type="SUPFAM" id="SSF48403">
    <property type="entry name" value="Ankyrin repeat"/>
    <property type="match status" value="1"/>
</dbReference>
<dbReference type="PROSITE" id="PS50088">
    <property type="entry name" value="ANK_REPEAT"/>
    <property type="match status" value="1"/>
</dbReference>
<feature type="repeat" description="ANK" evidence="8">
    <location>
        <begin position="37"/>
        <end position="69"/>
    </location>
</feature>
<evidence type="ECO:0000256" key="5">
    <source>
        <dbReference type="ARBA" id="ARBA00023136"/>
    </source>
</evidence>
<keyword evidence="3" id="KW-0256">Endoplasmic reticulum</keyword>
<dbReference type="GO" id="GO:0006621">
    <property type="term" value="P:protein retention in ER lumen"/>
    <property type="evidence" value="ECO:0007669"/>
    <property type="project" value="TreeGrafter"/>
</dbReference>
<dbReference type="EMBL" id="VVIM01000009">
    <property type="protein sequence ID" value="KAB0793792.1"/>
    <property type="molecule type" value="Genomic_DNA"/>
</dbReference>
<keyword evidence="6" id="KW-0143">Chaperone</keyword>
<evidence type="ECO:0000313" key="10">
    <source>
        <dbReference type="EMBL" id="KAB0793792.1"/>
    </source>
</evidence>
<keyword evidence="4 8" id="KW-0040">ANK repeat</keyword>
<evidence type="ECO:0000256" key="2">
    <source>
        <dbReference type="ARBA" id="ARBA00022737"/>
    </source>
</evidence>
<feature type="domain" description="Ankyrin repeat" evidence="9">
    <location>
        <begin position="153"/>
        <end position="423"/>
    </location>
</feature>
<dbReference type="InterPro" id="IPR021832">
    <property type="entry name" value="ANKRD13"/>
</dbReference>
<evidence type="ECO:0000256" key="1">
    <source>
        <dbReference type="ARBA" id="ARBA00004586"/>
    </source>
</evidence>
<dbReference type="InParanoid" id="A0A5N4A8Z7"/>
<dbReference type="AlphaFoldDB" id="A0A5N4A8Z7"/>
<comment type="subcellular location">
    <subcellularLocation>
        <location evidence="1">Endoplasmic reticulum membrane</location>
    </subcellularLocation>
</comment>
<dbReference type="PANTHER" id="PTHR12447">
    <property type="entry name" value="ANKYRIN REPEAT DOMAIN-CONTAINING PROTEIN 13"/>
    <property type="match status" value="1"/>
</dbReference>
<comment type="function">
    <text evidence="7">Acts as a molecular chaperone for G protein-coupled receptors, regulating their biogenesis and exit from the ER.</text>
</comment>
<dbReference type="Gene3D" id="1.25.40.20">
    <property type="entry name" value="Ankyrin repeat-containing domain"/>
    <property type="match status" value="1"/>
</dbReference>
<comment type="caution">
    <text evidence="10">The sequence shown here is derived from an EMBL/GenBank/DDBJ whole genome shotgun (WGS) entry which is preliminary data.</text>
</comment>
<keyword evidence="2" id="KW-0677">Repeat</keyword>
<dbReference type="GO" id="GO:0005102">
    <property type="term" value="F:signaling receptor binding"/>
    <property type="evidence" value="ECO:0007669"/>
    <property type="project" value="TreeGrafter"/>
</dbReference>
<evidence type="ECO:0000256" key="8">
    <source>
        <dbReference type="PROSITE-ProRule" id="PRU00023"/>
    </source>
</evidence>
<evidence type="ECO:0000256" key="4">
    <source>
        <dbReference type="ARBA" id="ARBA00023043"/>
    </source>
</evidence>
<dbReference type="PANTHER" id="PTHR12447:SF25">
    <property type="entry name" value="ANKYRIN REPEAT DOMAIN-CONTAINING PROTEIN 13C"/>
    <property type="match status" value="1"/>
</dbReference>
<evidence type="ECO:0000256" key="6">
    <source>
        <dbReference type="ARBA" id="ARBA00023186"/>
    </source>
</evidence>
<keyword evidence="5" id="KW-0472">Membrane</keyword>
<evidence type="ECO:0000256" key="7">
    <source>
        <dbReference type="ARBA" id="ARBA00037107"/>
    </source>
</evidence>
<name>A0A5N4A8Z7_PHOPY</name>
<dbReference type="FunCoup" id="A0A5N4A8Z7">
    <property type="interactions" value="1717"/>
</dbReference>
<organism evidence="10 11">
    <name type="scientific">Photinus pyralis</name>
    <name type="common">Common eastern firefly</name>
    <name type="synonym">Lampyris pyralis</name>
    <dbReference type="NCBI Taxonomy" id="7054"/>
    <lineage>
        <taxon>Eukaryota</taxon>
        <taxon>Metazoa</taxon>
        <taxon>Ecdysozoa</taxon>
        <taxon>Arthropoda</taxon>
        <taxon>Hexapoda</taxon>
        <taxon>Insecta</taxon>
        <taxon>Pterygota</taxon>
        <taxon>Neoptera</taxon>
        <taxon>Endopterygota</taxon>
        <taxon>Coleoptera</taxon>
        <taxon>Polyphaga</taxon>
        <taxon>Elateriformia</taxon>
        <taxon>Elateroidea</taxon>
        <taxon>Lampyridae</taxon>
        <taxon>Lampyrinae</taxon>
        <taxon>Photinus</taxon>
    </lineage>
</organism>
<accession>A0A5N4A8Z7</accession>
<dbReference type="InterPro" id="IPR036770">
    <property type="entry name" value="Ankyrin_rpt-contain_sf"/>
</dbReference>
<evidence type="ECO:0000313" key="11">
    <source>
        <dbReference type="Proteomes" id="UP000327044"/>
    </source>
</evidence>
<evidence type="ECO:0000259" key="9">
    <source>
        <dbReference type="Pfam" id="PF11904"/>
    </source>
</evidence>
<keyword evidence="11" id="KW-1185">Reference proteome</keyword>
<dbReference type="Pfam" id="PF12796">
    <property type="entry name" value="Ank_2"/>
    <property type="match status" value="1"/>
</dbReference>
<dbReference type="InterPro" id="IPR055285">
    <property type="entry name" value="ANKRD13_C"/>
</dbReference>
<protein>
    <recommendedName>
        <fullName evidence="9">Ankyrin repeat domain-containing protein</fullName>
    </recommendedName>
</protein>
<dbReference type="PROSITE" id="PS50297">
    <property type="entry name" value="ANK_REP_REGION"/>
    <property type="match status" value="1"/>
</dbReference>
<proteinExistence type="predicted"/>
<dbReference type="Pfam" id="PF11904">
    <property type="entry name" value="ANKRD13_C"/>
    <property type="match status" value="1"/>
</dbReference>
<sequence length="433" mass="49644">MTNSIDKYDIHKAVFQNDLDALSRLLETHDVAEKDRHGNTALHLAVMLGREECVQMLLNHNAPVEVENGLGWTVLEEAVSYGNRPTIASLLRKCWQQSREEMESTRPNLMKAFNQIGDFYMELRWDLQSWVPLVSHILPSDICKVYKCGANIRVDMALVYFSDMVRGDISFIFNGNASPNQSLTVLDNTLKVYQTMKYEESKIEIEDEVDAIMSTEISAMDISTKNIHFIRARSGWIFQEDKKELVAGQYQSELYSVHGLVLESRIRKEHLSHDALRKNKALFESFRKLFDNQNIDDAPARRASLSPPPDKNITWEDYLTADVNNYPQLGRERVCKESKIPFKATIAMSRDFPLSVETLLDVLEGIMPIEDFSKLRDFITSKLPSGFPVKLEIPVLPTVTAIVTCQRFEFRNNMASELFTTPKEYTEDPTIFP</sequence>